<feature type="region of interest" description="Disordered" evidence="1">
    <location>
        <begin position="750"/>
        <end position="796"/>
    </location>
</feature>
<dbReference type="SMART" id="SM00320">
    <property type="entry name" value="WD40"/>
    <property type="match status" value="7"/>
</dbReference>
<dbReference type="GO" id="GO:0003723">
    <property type="term" value="F:RNA binding"/>
    <property type="evidence" value="ECO:0007669"/>
    <property type="project" value="TreeGrafter"/>
</dbReference>
<reference evidence="2" key="2">
    <citation type="journal article" date="2023" name="IMA Fungus">
        <title>Comparative genomic study of the Penicillium genus elucidates a diverse pangenome and 15 lateral gene transfer events.</title>
        <authorList>
            <person name="Petersen C."/>
            <person name="Sorensen T."/>
            <person name="Nielsen M.R."/>
            <person name="Sondergaard T.E."/>
            <person name="Sorensen J.L."/>
            <person name="Fitzpatrick D.A."/>
            <person name="Frisvad J.C."/>
            <person name="Nielsen K.L."/>
        </authorList>
    </citation>
    <scope>NUCLEOTIDE SEQUENCE</scope>
    <source>
        <strain evidence="2">IBT 26290</strain>
    </source>
</reference>
<dbReference type="SUPFAM" id="SSF50978">
    <property type="entry name" value="WD40 repeat-like"/>
    <property type="match status" value="2"/>
</dbReference>
<dbReference type="InterPro" id="IPR046351">
    <property type="entry name" value="UTP4"/>
</dbReference>
<dbReference type="Pfam" id="PF00400">
    <property type="entry name" value="WD40"/>
    <property type="match status" value="1"/>
</dbReference>
<dbReference type="InterPro" id="IPR036322">
    <property type="entry name" value="WD40_repeat_dom_sf"/>
</dbReference>
<evidence type="ECO:0000313" key="2">
    <source>
        <dbReference type="EMBL" id="KAJ5174731.1"/>
    </source>
</evidence>
<sequence length="955" mass="105868">MDIHRCRFVSYNPQAINSLAFSHPPSADLAGRGVPTLRLAIGRANGDIEIWNPMRGVWFQETVLRGGKDRSIEGLIWTQDPHEDGPAGAKLPGKLRLFSIGYSTAVTEWDLEQGRPLRHSSGNYGEIWCLAAQPQWQPTKRGANGKFLPPAEGEYLGQHLAAGCADGSIVILSTADGDLRFLRLMRPSTKRARVLSVTFQNRNTIVAGYADSSIRLFDIRNGQLLRTISLGKGPTDGPKQLLVWSVKCLPDGTIVSGDSAGEIRFWDAKNYSLIQRIQGHLADVLDVAVSANGDTVISGGADQRTVVYRKKDVEKGDKKSRWAEVMHRRYHSHDVKTFAVYETKEISIAVSGGPDATPVVLPLREFGKEHHRKLSSLPQIPQLTSAPSSRLVMSFWDREVSLWRVSRGPASLNENIDGQRHRLVAKVMIQGEENITSAMLSPDGKTLAVATVSDVKLFTVRRRKGDEKGALRIQKIDVPKSLSSEGARLVTISPDSQWLCIIRPNSGVYVARIQLVSSGTDKPEILAQLALLKRVKRHTRHEKASHGTLGEYERAIRSAVFSDDSKTLAVADLSGCVDTWVLSPTANSGATVNAKTNGVSKLNDDSSDEEDEDEDVVFEGQQWQTAASESPIPRMKAGITLLSFRPQSSPPKALTNGNSHTGPSAGEDRLMVVTSEHQLIEFEARSGKLSDWSRRNPKAYLPVEFRGVKDRAMGCMWDLFEGRERVWLYGSSWLWMFDTLQDFPSPEEFKAAENEASEQLVKASKRKRDPFEDDEKDRKKPNSGAGDKVPRSQMDIHLGSKVRKIVGCDESQGEWISLDQERSRNYEDDEAYEYDEAFAATNESALARLRREDGAAIENGTPRKSSQGKSTPGANGLADSQKKQLVVANGTAPQPPRRWWHTYKYRDILGIVPLSSLSGDDLEEDGNPSGNLEVAVVERPMWDVELPGRYLRDYE</sequence>
<feature type="compositionally biased region" description="Polar residues" evidence="1">
    <location>
        <begin position="862"/>
        <end position="873"/>
    </location>
</feature>
<dbReference type="PANTHER" id="PTHR44163">
    <property type="entry name" value="U3 SMALL NUCLEOLAR RNA-ASSOCIATED PROTEIN 4 HOMOLOG"/>
    <property type="match status" value="1"/>
</dbReference>
<gene>
    <name evidence="2" type="ORF">N7482_000608</name>
</gene>
<dbReference type="GO" id="GO:0000462">
    <property type="term" value="P:maturation of SSU-rRNA from tricistronic rRNA transcript (SSU-rRNA, 5.8S rRNA, LSU-rRNA)"/>
    <property type="evidence" value="ECO:0007669"/>
    <property type="project" value="InterPro"/>
</dbReference>
<feature type="region of interest" description="Disordered" evidence="1">
    <location>
        <begin position="587"/>
        <end position="617"/>
    </location>
</feature>
<protein>
    <submittedName>
        <fullName evidence="2">Uncharacterized protein</fullName>
    </submittedName>
</protein>
<dbReference type="InterPro" id="IPR001680">
    <property type="entry name" value="WD40_rpt"/>
</dbReference>
<dbReference type="PANTHER" id="PTHR44163:SF1">
    <property type="entry name" value="U3 SMALL NUCLEOLAR RNA-ASSOCIATED PROTEIN 4 HOMOLOG"/>
    <property type="match status" value="1"/>
</dbReference>
<feature type="compositionally biased region" description="Acidic residues" evidence="1">
    <location>
        <begin position="605"/>
        <end position="617"/>
    </location>
</feature>
<reference evidence="2" key="1">
    <citation type="submission" date="2022-11" db="EMBL/GenBank/DDBJ databases">
        <authorList>
            <person name="Petersen C."/>
        </authorList>
    </citation>
    <scope>NUCLEOTIDE SEQUENCE</scope>
    <source>
        <strain evidence="2">IBT 26290</strain>
    </source>
</reference>
<feature type="region of interest" description="Disordered" evidence="1">
    <location>
        <begin position="856"/>
        <end position="882"/>
    </location>
</feature>
<dbReference type="EMBL" id="JAPQKN010000001">
    <property type="protein sequence ID" value="KAJ5174731.1"/>
    <property type="molecule type" value="Genomic_DNA"/>
</dbReference>
<dbReference type="Proteomes" id="UP001149163">
    <property type="component" value="Unassembled WGS sequence"/>
</dbReference>
<dbReference type="GeneID" id="81421909"/>
<dbReference type="Gene3D" id="2.130.10.10">
    <property type="entry name" value="YVTN repeat-like/Quinoprotein amine dehydrogenase"/>
    <property type="match status" value="3"/>
</dbReference>
<evidence type="ECO:0000313" key="3">
    <source>
        <dbReference type="Proteomes" id="UP001149163"/>
    </source>
</evidence>
<feature type="compositionally biased region" description="Polar residues" evidence="1">
    <location>
        <begin position="587"/>
        <end position="600"/>
    </location>
</feature>
<dbReference type="GO" id="GO:0034455">
    <property type="term" value="C:t-UTP complex"/>
    <property type="evidence" value="ECO:0007669"/>
    <property type="project" value="TreeGrafter"/>
</dbReference>
<dbReference type="OrthoDB" id="8883818at2759"/>
<dbReference type="GO" id="GO:0030686">
    <property type="term" value="C:90S preribosome"/>
    <property type="evidence" value="ECO:0007669"/>
    <property type="project" value="InterPro"/>
</dbReference>
<evidence type="ECO:0000256" key="1">
    <source>
        <dbReference type="SAM" id="MobiDB-lite"/>
    </source>
</evidence>
<dbReference type="GO" id="GO:0032040">
    <property type="term" value="C:small-subunit processome"/>
    <property type="evidence" value="ECO:0007669"/>
    <property type="project" value="TreeGrafter"/>
</dbReference>
<dbReference type="FunFam" id="2.130.10.10:FF:000518">
    <property type="entry name" value="Small nucleolar ribonucleoprotein complex subunit, putative"/>
    <property type="match status" value="1"/>
</dbReference>
<organism evidence="2 3">
    <name type="scientific">Penicillium canariense</name>
    <dbReference type="NCBI Taxonomy" id="189055"/>
    <lineage>
        <taxon>Eukaryota</taxon>
        <taxon>Fungi</taxon>
        <taxon>Dikarya</taxon>
        <taxon>Ascomycota</taxon>
        <taxon>Pezizomycotina</taxon>
        <taxon>Eurotiomycetes</taxon>
        <taxon>Eurotiomycetidae</taxon>
        <taxon>Eurotiales</taxon>
        <taxon>Aspergillaceae</taxon>
        <taxon>Penicillium</taxon>
    </lineage>
</organism>
<name>A0A9W9II64_9EURO</name>
<dbReference type="RefSeq" id="XP_056546339.1">
    <property type="nucleotide sequence ID" value="XM_056682733.1"/>
</dbReference>
<dbReference type="AlphaFoldDB" id="A0A9W9II64"/>
<dbReference type="InterPro" id="IPR015943">
    <property type="entry name" value="WD40/YVTN_repeat-like_dom_sf"/>
</dbReference>
<proteinExistence type="predicted"/>
<comment type="caution">
    <text evidence="2">The sequence shown here is derived from an EMBL/GenBank/DDBJ whole genome shotgun (WGS) entry which is preliminary data.</text>
</comment>
<accession>A0A9W9II64</accession>
<keyword evidence="3" id="KW-1185">Reference proteome</keyword>